<evidence type="ECO:0000313" key="1">
    <source>
        <dbReference type="EMBL" id="MBK1868727.1"/>
    </source>
</evidence>
<proteinExistence type="predicted"/>
<evidence type="ECO:0000313" key="2">
    <source>
        <dbReference type="Proteomes" id="UP000616151"/>
    </source>
</evidence>
<reference evidence="1" key="1">
    <citation type="submission" date="2021-01" db="EMBL/GenBank/DDBJ databases">
        <authorList>
            <person name="Sun Q."/>
        </authorList>
    </citation>
    <scope>NUCLEOTIDE SEQUENCE</scope>
    <source>
        <strain evidence="1">YIM B02566</strain>
    </source>
</reference>
<dbReference type="EMBL" id="JAENHL010000007">
    <property type="protein sequence ID" value="MBK1868727.1"/>
    <property type="molecule type" value="Genomic_DNA"/>
</dbReference>
<protein>
    <submittedName>
        <fullName evidence="1">DUF1223 domain-containing protein</fullName>
    </submittedName>
</protein>
<sequence>MQNAIELTRRQVLGLAAGAVATGAVGRVVKADTVRPTIVELFTSQGCSSCPPADAYMAEVRAMKDVVALTYNVDYWDYRGWRDTLASPENSKRQYKYAKARGDMDVYTPQMIIDGATHVVGSQKSAVVSAIKHSLANPPPMWVPVSILANDTEFQITVDQAPLDTPAPTASLWFVSVAPQVPVEIEKGENAGQHIIYLNVVRKLVPVGMWHGERTTLALPKDSVMTEDSTSCVALLQMKPLGRILGCAIWGRLNS</sequence>
<dbReference type="Proteomes" id="UP000616151">
    <property type="component" value="Unassembled WGS sequence"/>
</dbReference>
<gene>
    <name evidence="1" type="ORF">JHL16_20390</name>
</gene>
<organism evidence="1 2">
    <name type="scientific">Taklimakanibacter albus</name>
    <dbReference type="NCBI Taxonomy" id="2800327"/>
    <lineage>
        <taxon>Bacteria</taxon>
        <taxon>Pseudomonadati</taxon>
        <taxon>Pseudomonadota</taxon>
        <taxon>Alphaproteobacteria</taxon>
        <taxon>Hyphomicrobiales</taxon>
        <taxon>Aestuariivirgaceae</taxon>
        <taxon>Taklimakanibacter</taxon>
    </lineage>
</organism>
<accession>A0ACC5R809</accession>
<name>A0ACC5R809_9HYPH</name>
<comment type="caution">
    <text evidence="1">The sequence shown here is derived from an EMBL/GenBank/DDBJ whole genome shotgun (WGS) entry which is preliminary data.</text>
</comment>
<keyword evidence="2" id="KW-1185">Reference proteome</keyword>